<evidence type="ECO:0000313" key="2">
    <source>
        <dbReference type="WBParaSite" id="JU765_v2.g9224.t1"/>
    </source>
</evidence>
<sequence length="229" mass="26125">MSRPSSPMEIESSSEIEVTASVSIQPLPNDGDSTVSNDLSANTDVEFQAFMRAMDEHASAVISSPERYRPIRKPSPVNKQLNKEAELDFQKSTVAAQKKFQLKSKTKLNIKIKNVKLTAKWRWLDKDDTCGICRSPYESCCTSCKMPGNDCPLAIAECRHAFHMHCIRKWVRQQARSSCPLCRYEWRSPPISIFNIHPDELLHPPERYLTNRIQNTDSTEENVALQNQN</sequence>
<dbReference type="Proteomes" id="UP000887576">
    <property type="component" value="Unplaced"/>
</dbReference>
<dbReference type="WBParaSite" id="JU765_v2.g9224.t1">
    <property type="protein sequence ID" value="JU765_v2.g9224.t1"/>
    <property type="gene ID" value="JU765_v2.g9224"/>
</dbReference>
<evidence type="ECO:0000313" key="1">
    <source>
        <dbReference type="Proteomes" id="UP000887576"/>
    </source>
</evidence>
<protein>
    <submittedName>
        <fullName evidence="2">Anaphase-promoting complex subunit 11</fullName>
    </submittedName>
</protein>
<accession>A0AC34RQE4</accession>
<proteinExistence type="predicted"/>
<reference evidence="2" key="1">
    <citation type="submission" date="2025-08" db="UniProtKB">
        <authorList>
            <consortium name="WormBaseParasite"/>
        </authorList>
    </citation>
    <scope>IDENTIFICATION</scope>
</reference>
<name>A0AC34RQE4_9BILA</name>
<organism evidence="1 2">
    <name type="scientific">Panagrolaimus sp. JU765</name>
    <dbReference type="NCBI Taxonomy" id="591449"/>
    <lineage>
        <taxon>Eukaryota</taxon>
        <taxon>Metazoa</taxon>
        <taxon>Ecdysozoa</taxon>
        <taxon>Nematoda</taxon>
        <taxon>Chromadorea</taxon>
        <taxon>Rhabditida</taxon>
        <taxon>Tylenchina</taxon>
        <taxon>Panagrolaimomorpha</taxon>
        <taxon>Panagrolaimoidea</taxon>
        <taxon>Panagrolaimidae</taxon>
        <taxon>Panagrolaimus</taxon>
    </lineage>
</organism>